<dbReference type="EMBL" id="QOHO01000107">
    <property type="protein sequence ID" value="RFZ76020.1"/>
    <property type="molecule type" value="Genomic_DNA"/>
</dbReference>
<dbReference type="Proteomes" id="UP000260680">
    <property type="component" value="Unassembled WGS sequence"/>
</dbReference>
<protein>
    <recommendedName>
        <fullName evidence="3">XRE family transcriptional regulator</fullName>
    </recommendedName>
</protein>
<dbReference type="RefSeq" id="WP_117419800.1">
    <property type="nucleotide sequence ID" value="NZ_QOHO01000107.1"/>
</dbReference>
<proteinExistence type="predicted"/>
<evidence type="ECO:0008006" key="3">
    <source>
        <dbReference type="Google" id="ProtNLM"/>
    </source>
</evidence>
<dbReference type="OrthoDB" id="2002608at2"/>
<evidence type="ECO:0000313" key="2">
    <source>
        <dbReference type="Proteomes" id="UP000260680"/>
    </source>
</evidence>
<sequence>MQKKPTDELNDLLENMKPDQLEAYFKDNEKYMADEKKAFYYYMKDVLDEKNIKLKDVYSFAGVTESYGSKIFTMEKHTKDRDLIIRFCIAGHFNWDETNRALKLYGLNELYAKDPRDAVLIVAINNRIYNLYDIDEMLLEHGLEKHTTE</sequence>
<accession>A0A3E2N4W0</accession>
<comment type="caution">
    <text evidence="1">The sequence shown here is derived from an EMBL/GenBank/DDBJ whole genome shotgun (WGS) entry which is preliminary data.</text>
</comment>
<reference evidence="1 2" key="1">
    <citation type="submission" date="2018-07" db="EMBL/GenBank/DDBJ databases">
        <title>New species, Clostridium PI-S10-A1B.</title>
        <authorList>
            <person name="Krishna G."/>
            <person name="Summeta K."/>
            <person name="Shikha S."/>
            <person name="Prabhu P.B."/>
            <person name="Suresh K."/>
        </authorList>
    </citation>
    <scope>NUCLEOTIDE SEQUENCE [LARGE SCALE GENOMIC DNA]</scope>
    <source>
        <strain evidence="1 2">PI-S10-A1B</strain>
    </source>
</reference>
<gene>
    <name evidence="1" type="ORF">DS742_25805</name>
</gene>
<organism evidence="1 2">
    <name type="scientific">Lacrimispora amygdalina</name>
    <dbReference type="NCBI Taxonomy" id="253257"/>
    <lineage>
        <taxon>Bacteria</taxon>
        <taxon>Bacillati</taxon>
        <taxon>Bacillota</taxon>
        <taxon>Clostridia</taxon>
        <taxon>Lachnospirales</taxon>
        <taxon>Lachnospiraceae</taxon>
        <taxon>Lacrimispora</taxon>
    </lineage>
</organism>
<evidence type="ECO:0000313" key="1">
    <source>
        <dbReference type="EMBL" id="RFZ76020.1"/>
    </source>
</evidence>
<dbReference type="AlphaFoldDB" id="A0A3E2N4W0"/>
<name>A0A3E2N4W0_9FIRM</name>